<dbReference type="InterPro" id="IPR002018">
    <property type="entry name" value="CarbesteraseB"/>
</dbReference>
<dbReference type="SUPFAM" id="SSF53474">
    <property type="entry name" value="alpha/beta-Hydrolases"/>
    <property type="match status" value="1"/>
</dbReference>
<evidence type="ECO:0000256" key="2">
    <source>
        <dbReference type="ARBA" id="ARBA00022801"/>
    </source>
</evidence>
<protein>
    <recommendedName>
        <fullName evidence="3">Carboxylic ester hydrolase</fullName>
        <ecNumber evidence="3">3.1.1.-</ecNumber>
    </recommendedName>
</protein>
<evidence type="ECO:0000256" key="1">
    <source>
        <dbReference type="ARBA" id="ARBA00005964"/>
    </source>
</evidence>
<proteinExistence type="inferred from homology"/>
<dbReference type="GO" id="GO:0016787">
    <property type="term" value="F:hydrolase activity"/>
    <property type="evidence" value="ECO:0007669"/>
    <property type="project" value="UniProtKB-KW"/>
</dbReference>
<gene>
    <name evidence="5" type="primary">fumD</name>
    <name evidence="5" type="ORF">AGI3411_05387</name>
</gene>
<name>A0A446CVU4_9BURK</name>
<evidence type="ECO:0000259" key="4">
    <source>
        <dbReference type="Pfam" id="PF00135"/>
    </source>
</evidence>
<dbReference type="PROSITE" id="PS00122">
    <property type="entry name" value="CARBOXYLESTERASE_B_1"/>
    <property type="match status" value="1"/>
</dbReference>
<dbReference type="Gene3D" id="3.40.50.1820">
    <property type="entry name" value="alpha/beta hydrolase"/>
    <property type="match status" value="1"/>
</dbReference>
<sequence length="426" mass="46018">MRGTMDEDCLNLNIWTPSEDRTAKMPVVVWIHGGGFTYGGGAHPSYDGEALARRGVVVVTLNYRLGLLGFMAHPQLSAESKAGSSGNYGLMDQVAALKWVQRNIAAFGGDPTRVTVMGQSAGAHAISALITSTQAASTFQQAIMQSVGVMRPQLDLKQAEQYGLQVGADINQLRQLPAENFVALQKNLGVDRSPASARPVSIINDGVFIDMPDYAAFASGRFSKVPILVGNVANEGGGATKNWPIKTVSEFRTFVSETFKGAGSKATTAFAVNSDAQVKQALADLYSDTQFLFGTRELLNQYEKQNLRSYRYVFSRHRDEAAAPPIHGDELQFVFDNLNAPHRGKQRPFNDTDSAVAQQIADSWMRFVKTGDPNGGDMPAWPPYSSKGKGFMTFGSTLTAGSGYDGQGIDFVRDYFAAVRGQGVGE</sequence>
<dbReference type="EC" id="3.1.1.-" evidence="3"/>
<evidence type="ECO:0000313" key="5">
    <source>
        <dbReference type="EMBL" id="SSW71971.1"/>
    </source>
</evidence>
<dbReference type="Pfam" id="PF00135">
    <property type="entry name" value="COesterase"/>
    <property type="match status" value="1"/>
</dbReference>
<dbReference type="AlphaFoldDB" id="A0A446CVU4"/>
<dbReference type="InterPro" id="IPR029058">
    <property type="entry name" value="AB_hydrolase_fold"/>
</dbReference>
<dbReference type="InterPro" id="IPR019826">
    <property type="entry name" value="Carboxylesterase_B_AS"/>
</dbReference>
<keyword evidence="2 3" id="KW-0378">Hydrolase</keyword>
<dbReference type="EMBL" id="UFQB01000033">
    <property type="protein sequence ID" value="SSW71971.1"/>
    <property type="molecule type" value="Genomic_DNA"/>
</dbReference>
<evidence type="ECO:0000313" key="6">
    <source>
        <dbReference type="Proteomes" id="UP000289184"/>
    </source>
</evidence>
<reference evidence="5 6" key="1">
    <citation type="submission" date="2018-07" db="EMBL/GenBank/DDBJ databases">
        <authorList>
            <person name="Peeters C."/>
        </authorList>
    </citation>
    <scope>NUCLEOTIDE SEQUENCE [LARGE SCALE GENOMIC DNA]</scope>
    <source>
        <strain evidence="5 6">LMG 3411</strain>
    </source>
</reference>
<dbReference type="Proteomes" id="UP000289184">
    <property type="component" value="Unassembled WGS sequence"/>
</dbReference>
<comment type="similarity">
    <text evidence="1 3">Belongs to the type-B carboxylesterase/lipase family.</text>
</comment>
<evidence type="ECO:0000256" key="3">
    <source>
        <dbReference type="RuleBase" id="RU361235"/>
    </source>
</evidence>
<accession>A0A446CVU4</accession>
<organism evidence="5 6">
    <name type="scientific">Achromobacter agilis</name>
    <dbReference type="NCBI Taxonomy" id="1353888"/>
    <lineage>
        <taxon>Bacteria</taxon>
        <taxon>Pseudomonadati</taxon>
        <taxon>Pseudomonadota</taxon>
        <taxon>Betaproteobacteria</taxon>
        <taxon>Burkholderiales</taxon>
        <taxon>Alcaligenaceae</taxon>
        <taxon>Achromobacter</taxon>
    </lineage>
</organism>
<keyword evidence="6" id="KW-1185">Reference proteome</keyword>
<dbReference type="PANTHER" id="PTHR11559">
    <property type="entry name" value="CARBOXYLESTERASE"/>
    <property type="match status" value="1"/>
</dbReference>
<dbReference type="InterPro" id="IPR050309">
    <property type="entry name" value="Type-B_Carboxylest/Lipase"/>
</dbReference>
<feature type="domain" description="Carboxylesterase type B" evidence="4">
    <location>
        <begin position="5"/>
        <end position="402"/>
    </location>
</feature>